<name>A0ACD3YUY2_FUSSC</name>
<accession>A0ACD3YUY2</accession>
<dbReference type="EMBL" id="CP090032">
    <property type="protein sequence ID" value="UPK92741.1"/>
    <property type="molecule type" value="Genomic_DNA"/>
</dbReference>
<organism evidence="1 2">
    <name type="scientific">Fusarium solani subsp. cucurbitae</name>
    <name type="common">Neocosmosporum cucurbitae</name>
    <dbReference type="NCBI Taxonomy" id="2747967"/>
    <lineage>
        <taxon>Eukaryota</taxon>
        <taxon>Fungi</taxon>
        <taxon>Dikarya</taxon>
        <taxon>Ascomycota</taxon>
        <taxon>Pezizomycotina</taxon>
        <taxon>Sordariomycetes</taxon>
        <taxon>Hypocreomycetidae</taxon>
        <taxon>Hypocreales</taxon>
        <taxon>Nectriaceae</taxon>
        <taxon>Fusarium</taxon>
        <taxon>Fusarium solani species complex</taxon>
    </lineage>
</organism>
<evidence type="ECO:0000313" key="1">
    <source>
        <dbReference type="EMBL" id="UPK92741.1"/>
    </source>
</evidence>
<protein>
    <submittedName>
        <fullName evidence="1">Uncharacterized protein</fullName>
    </submittedName>
</protein>
<gene>
    <name evidence="1" type="ORF">LCI18_003676</name>
</gene>
<proteinExistence type="predicted"/>
<keyword evidence="2" id="KW-1185">Reference proteome</keyword>
<dbReference type="Proteomes" id="UP000830768">
    <property type="component" value="Chromosome 3"/>
</dbReference>
<reference evidence="1" key="1">
    <citation type="submission" date="2021-11" db="EMBL/GenBank/DDBJ databases">
        <title>Fusarium solani-melongenae Genome sequencing and assembly.</title>
        <authorList>
            <person name="Xie S."/>
            <person name="Huang L."/>
            <person name="Zhang X."/>
        </authorList>
    </citation>
    <scope>NUCLEOTIDE SEQUENCE</scope>
    <source>
        <strain evidence="1">CRI 24-3</strain>
    </source>
</reference>
<sequence>MPSLESQAIEVIYHRFQKFLGGRDVDIDLHRLLMEELSSLAAEPTDVTYKEVKCPGTARPAIWCSPLSASSSHMILYMHGGGFMAGSPSSHRKMVAHLAKRVGSQALIVDYRRAPEHQFPKQIDDMVAAYRWLMEEKGFSSNHVAFAGDSAGGNLTVSVALAAKKLGLEVPAAIAAFSPWIDMRMSGDSWQTNANKDVAVVLEAMQGVVKTYLGDAPLDEPLVDLLHADLKGLPPMFLTVGGVEVLQDDSTLLAKHAKSAGVEVQLEVVEGMHHVWVFMAGNAPEAEAALSQAADFIHNKIRN</sequence>
<evidence type="ECO:0000313" key="2">
    <source>
        <dbReference type="Proteomes" id="UP000830768"/>
    </source>
</evidence>